<dbReference type="AlphaFoldDB" id="A0A9W6U4L0"/>
<keyword evidence="3" id="KW-1185">Reference proteome</keyword>
<dbReference type="OrthoDB" id="26525at2759"/>
<evidence type="ECO:0000313" key="3">
    <source>
        <dbReference type="Proteomes" id="UP001165083"/>
    </source>
</evidence>
<accession>A0A9W6U4L0</accession>
<reference evidence="2" key="1">
    <citation type="submission" date="2023-04" db="EMBL/GenBank/DDBJ databases">
        <title>Phytophthora lilii NBRC 32176.</title>
        <authorList>
            <person name="Ichikawa N."/>
            <person name="Sato H."/>
            <person name="Tonouchi N."/>
        </authorList>
    </citation>
    <scope>NUCLEOTIDE SEQUENCE</scope>
    <source>
        <strain evidence="2">NBRC 32176</strain>
    </source>
</reference>
<evidence type="ECO:0000256" key="1">
    <source>
        <dbReference type="SAM" id="MobiDB-lite"/>
    </source>
</evidence>
<proteinExistence type="predicted"/>
<evidence type="ECO:0000313" key="2">
    <source>
        <dbReference type="EMBL" id="GMF25031.1"/>
    </source>
</evidence>
<protein>
    <submittedName>
        <fullName evidence="2">Unnamed protein product</fullName>
    </submittedName>
</protein>
<organism evidence="2 3">
    <name type="scientific">Phytophthora lilii</name>
    <dbReference type="NCBI Taxonomy" id="2077276"/>
    <lineage>
        <taxon>Eukaryota</taxon>
        <taxon>Sar</taxon>
        <taxon>Stramenopiles</taxon>
        <taxon>Oomycota</taxon>
        <taxon>Peronosporomycetes</taxon>
        <taxon>Peronosporales</taxon>
        <taxon>Peronosporaceae</taxon>
        <taxon>Phytophthora</taxon>
    </lineage>
</organism>
<name>A0A9W6U4L0_9STRA</name>
<gene>
    <name evidence="2" type="ORF">Plil01_001030100</name>
</gene>
<feature type="compositionally biased region" description="Low complexity" evidence="1">
    <location>
        <begin position="97"/>
        <end position="116"/>
    </location>
</feature>
<dbReference type="EMBL" id="BSXW01000539">
    <property type="protein sequence ID" value="GMF25031.1"/>
    <property type="molecule type" value="Genomic_DNA"/>
</dbReference>
<sequence length="200" mass="22012">MDIVQASFQASFNSRVERLGDVDLADLRVPCVAVLQLGLDVNSEQVHELGEVYLNGDGELVQWPSCVEADNGAVCCCLEFMKIVDSHVQAPPPPPAASEAPEVEAAAQPVAEGEAPNQEAPAPSAEETERKLRNEKMLEDEWKLLDTYRRGRVSMQDLRLFLASVQSTLTLDDTERFLETYGNTMYVVCLYCLGVGEMTS</sequence>
<feature type="region of interest" description="Disordered" evidence="1">
    <location>
        <begin position="90"/>
        <end position="133"/>
    </location>
</feature>
<dbReference type="Proteomes" id="UP001165083">
    <property type="component" value="Unassembled WGS sequence"/>
</dbReference>
<comment type="caution">
    <text evidence="2">The sequence shown here is derived from an EMBL/GenBank/DDBJ whole genome shotgun (WGS) entry which is preliminary data.</text>
</comment>